<dbReference type="GO" id="GO:0004674">
    <property type="term" value="F:protein serine/threonine kinase activity"/>
    <property type="evidence" value="ECO:0007669"/>
    <property type="project" value="UniProtKB-KW"/>
</dbReference>
<evidence type="ECO:0000256" key="6">
    <source>
        <dbReference type="PROSITE-ProRule" id="PRU10141"/>
    </source>
</evidence>
<name>A0A3R7KL39_9TRYP</name>
<dbReference type="PROSITE" id="PS00107">
    <property type="entry name" value="PROTEIN_KINASE_ATP"/>
    <property type="match status" value="1"/>
</dbReference>
<comment type="similarity">
    <text evidence="1">Belongs to the protein kinase superfamily. NEK Ser/Thr protein kinase family. NIMA subfamily.</text>
</comment>
<evidence type="ECO:0000313" key="10">
    <source>
        <dbReference type="EMBL" id="RNE96610.1"/>
    </source>
</evidence>
<dbReference type="Gene3D" id="1.10.510.10">
    <property type="entry name" value="Transferase(Phosphotransferase) domain 1"/>
    <property type="match status" value="1"/>
</dbReference>
<reference evidence="10 11" key="1">
    <citation type="journal article" date="2018" name="BMC Genomics">
        <title>Genomic comparison of Trypanosoma conorhini and Trypanosoma rangeli to Trypanosoma cruzi strains of high and low virulence.</title>
        <authorList>
            <person name="Bradwell K.R."/>
            <person name="Koparde V.N."/>
            <person name="Matveyev A.V."/>
            <person name="Serrano M.G."/>
            <person name="Alves J.M."/>
            <person name="Parikh H."/>
            <person name="Huang B."/>
            <person name="Lee V."/>
            <person name="Espinosa-Alvarez O."/>
            <person name="Ortiz P.A."/>
            <person name="Costa-Martins A.G."/>
            <person name="Teixeira M.M."/>
            <person name="Buck G.A."/>
        </authorList>
    </citation>
    <scope>NUCLEOTIDE SEQUENCE [LARGE SCALE GENOMIC DNA]</scope>
    <source>
        <strain evidence="10 11">025E</strain>
    </source>
</reference>
<dbReference type="SMART" id="SM00220">
    <property type="entry name" value="S_TKc"/>
    <property type="match status" value="1"/>
</dbReference>
<dbReference type="RefSeq" id="XP_029223386.1">
    <property type="nucleotide sequence ID" value="XM_029376503.1"/>
</dbReference>
<dbReference type="GO" id="GO:0005524">
    <property type="term" value="F:ATP binding"/>
    <property type="evidence" value="ECO:0007669"/>
    <property type="project" value="UniProtKB-UniRule"/>
</dbReference>
<evidence type="ECO:0000256" key="5">
    <source>
        <dbReference type="ARBA" id="ARBA00022840"/>
    </source>
</evidence>
<dbReference type="PROSITE" id="PS50011">
    <property type="entry name" value="PROTEIN_KINASE_DOM"/>
    <property type="match status" value="1"/>
</dbReference>
<organism evidence="10 11">
    <name type="scientific">Trypanosoma conorhini</name>
    <dbReference type="NCBI Taxonomy" id="83891"/>
    <lineage>
        <taxon>Eukaryota</taxon>
        <taxon>Discoba</taxon>
        <taxon>Euglenozoa</taxon>
        <taxon>Kinetoplastea</taxon>
        <taxon>Metakinetoplastina</taxon>
        <taxon>Trypanosomatida</taxon>
        <taxon>Trypanosomatidae</taxon>
        <taxon>Trypanosoma</taxon>
    </lineage>
</organism>
<dbReference type="Proteomes" id="UP000284403">
    <property type="component" value="Unassembled WGS sequence"/>
</dbReference>
<keyword evidence="7" id="KW-0723">Serine/threonine-protein kinase</keyword>
<dbReference type="PANTHER" id="PTHR43671:SF81">
    <property type="entry name" value="PROTEIN KINASE, PUTATIVE-RELATED"/>
    <property type="match status" value="1"/>
</dbReference>
<evidence type="ECO:0000256" key="3">
    <source>
        <dbReference type="ARBA" id="ARBA00022741"/>
    </source>
</evidence>
<evidence type="ECO:0000313" key="11">
    <source>
        <dbReference type="Proteomes" id="UP000284403"/>
    </source>
</evidence>
<keyword evidence="4" id="KW-0418">Kinase</keyword>
<feature type="compositionally biased region" description="Basic residues" evidence="8">
    <location>
        <begin position="350"/>
        <end position="362"/>
    </location>
</feature>
<feature type="binding site" evidence="6">
    <location>
        <position position="52"/>
    </location>
    <ligand>
        <name>ATP</name>
        <dbReference type="ChEBI" id="CHEBI:30616"/>
    </ligand>
</feature>
<dbReference type="Pfam" id="PF00069">
    <property type="entry name" value="Pkinase"/>
    <property type="match status" value="1"/>
</dbReference>
<dbReference type="AlphaFoldDB" id="A0A3R7KL39"/>
<dbReference type="InterPro" id="IPR011009">
    <property type="entry name" value="Kinase-like_dom_sf"/>
</dbReference>
<accession>A0A3R7KL39</accession>
<keyword evidence="11" id="KW-1185">Reference proteome</keyword>
<dbReference type="SUPFAM" id="SSF56112">
    <property type="entry name" value="Protein kinase-like (PK-like)"/>
    <property type="match status" value="1"/>
</dbReference>
<comment type="caution">
    <text evidence="10">The sequence shown here is derived from an EMBL/GenBank/DDBJ whole genome shotgun (WGS) entry which is preliminary data.</text>
</comment>
<dbReference type="OrthoDB" id="259423at2759"/>
<evidence type="ECO:0000256" key="1">
    <source>
        <dbReference type="ARBA" id="ARBA00010886"/>
    </source>
</evidence>
<dbReference type="PROSITE" id="PS00108">
    <property type="entry name" value="PROTEIN_KINASE_ST"/>
    <property type="match status" value="1"/>
</dbReference>
<evidence type="ECO:0000259" key="9">
    <source>
        <dbReference type="PROSITE" id="PS50011"/>
    </source>
</evidence>
<dbReference type="InterPro" id="IPR000719">
    <property type="entry name" value="Prot_kinase_dom"/>
</dbReference>
<dbReference type="InterPro" id="IPR017441">
    <property type="entry name" value="Protein_kinase_ATP_BS"/>
</dbReference>
<keyword evidence="3 6" id="KW-0547">Nucleotide-binding</keyword>
<evidence type="ECO:0000256" key="8">
    <source>
        <dbReference type="SAM" id="MobiDB-lite"/>
    </source>
</evidence>
<feature type="domain" description="Protein kinase" evidence="9">
    <location>
        <begin position="14"/>
        <end position="313"/>
    </location>
</feature>
<protein>
    <recommendedName>
        <fullName evidence="9">Protein kinase domain-containing protein</fullName>
    </recommendedName>
</protein>
<keyword evidence="2 10" id="KW-0808">Transferase</keyword>
<proteinExistence type="inferred from homology"/>
<dbReference type="InterPro" id="IPR008271">
    <property type="entry name" value="Ser/Thr_kinase_AS"/>
</dbReference>
<dbReference type="EMBL" id="MKKU01001240">
    <property type="protein sequence ID" value="RNE96610.1"/>
    <property type="molecule type" value="Genomic_DNA"/>
</dbReference>
<keyword evidence="5 6" id="KW-0067">ATP-binding</keyword>
<feature type="region of interest" description="Disordered" evidence="8">
    <location>
        <begin position="326"/>
        <end position="370"/>
    </location>
</feature>
<dbReference type="InterPro" id="IPR050660">
    <property type="entry name" value="NEK_Ser/Thr_kinase"/>
</dbReference>
<sequence length="473" mass="51391">MGTLRERCILGQEVLLAQLIGAGANGRVYLAAPVSQSAVTNQFRYPSRFVVKVMQKDVCPAGHAATILKEINAVRTLKHPFIVSYVGAWVEAGCGEHGGSVCLAMTYCDGGDLHDLIRDYRKKDEYVPRDLVVMIMLQIFSALNHSHAHHIIHRDIKPANLFLVRDETGGGGDGDGCCCGVARALVGDYGLARPLERTVELARTRVGTPCYCSPEIVAGEAYTARTDIFSAGVTFFELMTKQRPFWEKNFTERQSFHAILHSDPMPRLRRVAEGRYDSCLVRLVGSCLCKEEKGRPTAYDVLTGFSTRLTSYVRARGIPVCGEAARVSPTRVEGNSPPRRMSPISPVRRTPSRPHAPSRPRKGSPEPAAAPRAPLVVPAAVAEDAAAGPNGVSVEQLLHVLDRGLGDKAEAESLKQLLGGDVEALLLVRVLLLTRGNNRDALENGIFKVLLSLKPNISAEQVVLWMSGRGCGV</sequence>
<gene>
    <name evidence="10" type="ORF">Tco025E_09693</name>
</gene>
<evidence type="ECO:0000256" key="7">
    <source>
        <dbReference type="RuleBase" id="RU000304"/>
    </source>
</evidence>
<evidence type="ECO:0000256" key="4">
    <source>
        <dbReference type="ARBA" id="ARBA00022777"/>
    </source>
</evidence>
<dbReference type="GeneID" id="40323304"/>
<dbReference type="PANTHER" id="PTHR43671">
    <property type="entry name" value="SERINE/THREONINE-PROTEIN KINASE NEK"/>
    <property type="match status" value="1"/>
</dbReference>
<evidence type="ECO:0000256" key="2">
    <source>
        <dbReference type="ARBA" id="ARBA00022679"/>
    </source>
</evidence>